<comment type="caution">
    <text evidence="3">The sequence shown here is derived from an EMBL/GenBank/DDBJ whole genome shotgun (WGS) entry which is preliminary data.</text>
</comment>
<feature type="domain" description="DUF7869" evidence="2">
    <location>
        <begin position="220"/>
        <end position="361"/>
    </location>
</feature>
<dbReference type="OrthoDB" id="127459at2759"/>
<accession>A0A2P4WZS1</accession>
<feature type="compositionally biased region" description="Low complexity" evidence="1">
    <location>
        <begin position="470"/>
        <end position="494"/>
    </location>
</feature>
<dbReference type="PANTHER" id="PTHR34415:SF1">
    <property type="entry name" value="INTEGRASE CATALYTIC DOMAIN-CONTAINING PROTEIN"/>
    <property type="match status" value="1"/>
</dbReference>
<evidence type="ECO:0000256" key="1">
    <source>
        <dbReference type="SAM" id="MobiDB-lite"/>
    </source>
</evidence>
<reference evidence="3 4" key="1">
    <citation type="journal article" date="2017" name="Genome Biol. Evol.">
        <title>Phytophthora megakarya and P. palmivora, closely related causal agents of cacao black pod rot, underwent increases in genome sizes and gene numbers by different mechanisms.</title>
        <authorList>
            <person name="Ali S.S."/>
            <person name="Shao J."/>
            <person name="Lary D.J."/>
            <person name="Kronmiller B."/>
            <person name="Shen D."/>
            <person name="Strem M.D."/>
            <person name="Amoako-Attah I."/>
            <person name="Akrofi A.Y."/>
            <person name="Begoude B.A."/>
            <person name="Ten Hoopen G.M."/>
            <person name="Coulibaly K."/>
            <person name="Kebe B.I."/>
            <person name="Melnick R.L."/>
            <person name="Guiltinan M.J."/>
            <person name="Tyler B.M."/>
            <person name="Meinhardt L.W."/>
            <person name="Bailey B.A."/>
        </authorList>
    </citation>
    <scope>NUCLEOTIDE SEQUENCE [LARGE SCALE GENOMIC DNA]</scope>
    <source>
        <strain evidence="4">sbr112.9</strain>
    </source>
</reference>
<gene>
    <name evidence="3" type="ORF">PHPALM_36516</name>
</gene>
<organism evidence="3 4">
    <name type="scientific">Phytophthora palmivora</name>
    <dbReference type="NCBI Taxonomy" id="4796"/>
    <lineage>
        <taxon>Eukaryota</taxon>
        <taxon>Sar</taxon>
        <taxon>Stramenopiles</taxon>
        <taxon>Oomycota</taxon>
        <taxon>Peronosporomycetes</taxon>
        <taxon>Peronosporales</taxon>
        <taxon>Peronosporaceae</taxon>
        <taxon>Phytophthora</taxon>
    </lineage>
</organism>
<dbReference type="InterPro" id="IPR057191">
    <property type="entry name" value="DUF7869"/>
</dbReference>
<feature type="region of interest" description="Disordered" evidence="1">
    <location>
        <begin position="437"/>
        <end position="508"/>
    </location>
</feature>
<evidence type="ECO:0000259" key="2">
    <source>
        <dbReference type="Pfam" id="PF25273"/>
    </source>
</evidence>
<dbReference type="Proteomes" id="UP000237271">
    <property type="component" value="Unassembled WGS sequence"/>
</dbReference>
<feature type="region of interest" description="Disordered" evidence="1">
    <location>
        <begin position="389"/>
        <end position="408"/>
    </location>
</feature>
<keyword evidence="4" id="KW-1185">Reference proteome</keyword>
<dbReference type="PANTHER" id="PTHR34415">
    <property type="entry name" value="INTEGRASE CATALYTIC DOMAIN-CONTAINING PROTEIN"/>
    <property type="match status" value="1"/>
</dbReference>
<dbReference type="EMBL" id="NCKW01020152">
    <property type="protein sequence ID" value="POM58793.1"/>
    <property type="molecule type" value="Genomic_DNA"/>
</dbReference>
<dbReference type="Pfam" id="PF25273">
    <property type="entry name" value="DUF7869"/>
    <property type="match status" value="1"/>
</dbReference>
<protein>
    <recommendedName>
        <fullName evidence="2">DUF7869 domain-containing protein</fullName>
    </recommendedName>
</protein>
<evidence type="ECO:0000313" key="4">
    <source>
        <dbReference type="Proteomes" id="UP000237271"/>
    </source>
</evidence>
<dbReference type="AlphaFoldDB" id="A0A2P4WZS1"/>
<name>A0A2P4WZS1_9STRA</name>
<sequence>MKHGGHMNLNASKIDIRWVVHWFRRFAKLLGDVVPVRVRCQKTIGGVVKKQYSHEDYTLLPHYFTWNQLHTEMHNYVLENKLEVREPRPSTFRKLLQRCCPNIRIRSPRSNVCDVCTIMYTKMKFGVTADLTEELGRHTTAAKEMRSEYKNDLCVASEECAVIVMEFSQNLTLPSVTSTPSQLYFLSLINVNGFGIYYANKSIQYNYVYDESVAGKGTDEVNSMLHHFIQKIVLPGGHRRLTIYADNCGGQNKNNFVVKMLLALAQMGELEAVSLKFFVKGYTKNTVDRGFGRIRKKFAKEDVWTMDQLLEVVNAASVSSALVHTAKDNNVMKVFRKIIKETYKDLGHIQRYQIFEMENAKLGVVSCRVGPTGEVFAQDLRRSFDGIQTNDAKLRAPATPPNPETKQQMYNKVCPYVPHKYVDDQMYGALNDEEEARATKAKQARRKTAAKRKKTASTAPEAKDGATVVSSEESNAIEINSNRGESSSAQSKTTKQTRKRAKKDAYLN</sequence>
<evidence type="ECO:0000313" key="3">
    <source>
        <dbReference type="EMBL" id="POM58793.1"/>
    </source>
</evidence>
<proteinExistence type="predicted"/>
<feature type="compositionally biased region" description="Basic residues" evidence="1">
    <location>
        <begin position="439"/>
        <end position="455"/>
    </location>
</feature>